<keyword evidence="3" id="KW-1185">Reference proteome</keyword>
<organism evidence="2 3">
    <name type="scientific">Lophium mytilinum</name>
    <dbReference type="NCBI Taxonomy" id="390894"/>
    <lineage>
        <taxon>Eukaryota</taxon>
        <taxon>Fungi</taxon>
        <taxon>Dikarya</taxon>
        <taxon>Ascomycota</taxon>
        <taxon>Pezizomycotina</taxon>
        <taxon>Dothideomycetes</taxon>
        <taxon>Pleosporomycetidae</taxon>
        <taxon>Mytilinidiales</taxon>
        <taxon>Mytilinidiaceae</taxon>
        <taxon>Lophium</taxon>
    </lineage>
</organism>
<name>A0A6A6QJJ4_9PEZI</name>
<dbReference type="AlphaFoldDB" id="A0A6A6QJJ4"/>
<accession>A0A6A6QJJ4</accession>
<keyword evidence="1" id="KW-0812">Transmembrane</keyword>
<proteinExistence type="predicted"/>
<evidence type="ECO:0000256" key="1">
    <source>
        <dbReference type="SAM" id="Phobius"/>
    </source>
</evidence>
<dbReference type="Proteomes" id="UP000799750">
    <property type="component" value="Unassembled WGS sequence"/>
</dbReference>
<feature type="transmembrane region" description="Helical" evidence="1">
    <location>
        <begin position="59"/>
        <end position="83"/>
    </location>
</feature>
<reference evidence="2" key="1">
    <citation type="journal article" date="2020" name="Stud. Mycol.">
        <title>101 Dothideomycetes genomes: a test case for predicting lifestyles and emergence of pathogens.</title>
        <authorList>
            <person name="Haridas S."/>
            <person name="Albert R."/>
            <person name="Binder M."/>
            <person name="Bloem J."/>
            <person name="Labutti K."/>
            <person name="Salamov A."/>
            <person name="Andreopoulos B."/>
            <person name="Baker S."/>
            <person name="Barry K."/>
            <person name="Bills G."/>
            <person name="Bluhm B."/>
            <person name="Cannon C."/>
            <person name="Castanera R."/>
            <person name="Culley D."/>
            <person name="Daum C."/>
            <person name="Ezra D."/>
            <person name="Gonzalez J."/>
            <person name="Henrissat B."/>
            <person name="Kuo A."/>
            <person name="Liang C."/>
            <person name="Lipzen A."/>
            <person name="Lutzoni F."/>
            <person name="Magnuson J."/>
            <person name="Mondo S."/>
            <person name="Nolan M."/>
            <person name="Ohm R."/>
            <person name="Pangilinan J."/>
            <person name="Park H.-J."/>
            <person name="Ramirez L."/>
            <person name="Alfaro M."/>
            <person name="Sun H."/>
            <person name="Tritt A."/>
            <person name="Yoshinaga Y."/>
            <person name="Zwiers L.-H."/>
            <person name="Turgeon B."/>
            <person name="Goodwin S."/>
            <person name="Spatafora J."/>
            <person name="Crous P."/>
            <person name="Grigoriev I."/>
        </authorList>
    </citation>
    <scope>NUCLEOTIDE SEQUENCE</scope>
    <source>
        <strain evidence="2">CBS 269.34</strain>
    </source>
</reference>
<evidence type="ECO:0000313" key="3">
    <source>
        <dbReference type="Proteomes" id="UP000799750"/>
    </source>
</evidence>
<feature type="transmembrane region" description="Helical" evidence="1">
    <location>
        <begin position="20"/>
        <end position="47"/>
    </location>
</feature>
<gene>
    <name evidence="2" type="ORF">BU16DRAFT_565306</name>
</gene>
<feature type="transmembrane region" description="Helical" evidence="1">
    <location>
        <begin position="103"/>
        <end position="133"/>
    </location>
</feature>
<keyword evidence="1" id="KW-1133">Transmembrane helix</keyword>
<dbReference type="EMBL" id="MU004195">
    <property type="protein sequence ID" value="KAF2491607.1"/>
    <property type="molecule type" value="Genomic_DNA"/>
</dbReference>
<keyword evidence="1" id="KW-0472">Membrane</keyword>
<sequence>MDFLDLCFPAFNIALEITTFLAFWALALAILIGILCICLLITLYPVIVRKIDDDDTEGIGVFVGCLCVVLFCAHLFGTILYAVPPVGQKEVLSLRMAIVKSAVTAGAMIGICFGVVWVAAVLVSVVMGLIGLVRGRPVPFGPRRCTAKKWACRKGRWERYERRKSV</sequence>
<evidence type="ECO:0000313" key="2">
    <source>
        <dbReference type="EMBL" id="KAF2491607.1"/>
    </source>
</evidence>
<protein>
    <submittedName>
        <fullName evidence="2">Uncharacterized protein</fullName>
    </submittedName>
</protein>